<dbReference type="GO" id="GO:0045493">
    <property type="term" value="P:xylan catabolic process"/>
    <property type="evidence" value="ECO:0007669"/>
    <property type="project" value="UniProtKB-KW"/>
</dbReference>
<dbReference type="PANTHER" id="PTHR43772:SF2">
    <property type="entry name" value="PUTATIVE (AFU_ORTHOLOGUE AFUA_2G04480)-RELATED"/>
    <property type="match status" value="1"/>
</dbReference>
<dbReference type="OrthoDB" id="9801455at2"/>
<dbReference type="GO" id="GO:0004553">
    <property type="term" value="F:hydrolase activity, hydrolyzing O-glycosyl compounds"/>
    <property type="evidence" value="ECO:0007669"/>
    <property type="project" value="InterPro"/>
</dbReference>
<evidence type="ECO:0000256" key="2">
    <source>
        <dbReference type="ARBA" id="ARBA00022651"/>
    </source>
</evidence>
<dbReference type="PANTHER" id="PTHR43772">
    <property type="entry name" value="ENDO-1,4-BETA-XYLANASE"/>
    <property type="match status" value="1"/>
</dbReference>
<evidence type="ECO:0000313" key="9">
    <source>
        <dbReference type="Proteomes" id="UP000281498"/>
    </source>
</evidence>
<dbReference type="InterPro" id="IPR006710">
    <property type="entry name" value="Glyco_hydro_43"/>
</dbReference>
<evidence type="ECO:0000256" key="6">
    <source>
        <dbReference type="PIRSR" id="PIRSR606710-2"/>
    </source>
</evidence>
<organism evidence="8 9">
    <name type="scientific">Salipaludibacillus neizhouensis</name>
    <dbReference type="NCBI Taxonomy" id="885475"/>
    <lineage>
        <taxon>Bacteria</taxon>
        <taxon>Bacillati</taxon>
        <taxon>Bacillota</taxon>
        <taxon>Bacilli</taxon>
        <taxon>Bacillales</taxon>
        <taxon>Bacillaceae</taxon>
    </lineage>
</organism>
<evidence type="ECO:0000256" key="1">
    <source>
        <dbReference type="ARBA" id="ARBA00009865"/>
    </source>
</evidence>
<evidence type="ECO:0000256" key="7">
    <source>
        <dbReference type="RuleBase" id="RU361187"/>
    </source>
</evidence>
<gene>
    <name evidence="8" type="ORF">CR203_20130</name>
</gene>
<dbReference type="Proteomes" id="UP000281498">
    <property type="component" value="Unassembled WGS sequence"/>
</dbReference>
<reference evidence="8 9" key="1">
    <citation type="submission" date="2017-10" db="EMBL/GenBank/DDBJ databases">
        <title>Bacillus sp. nov., a halophilic bacterium isolated from a Keqin Lake.</title>
        <authorList>
            <person name="Wang H."/>
        </authorList>
    </citation>
    <scope>NUCLEOTIDE SEQUENCE [LARGE SCALE GENOMIC DNA]</scope>
    <source>
        <strain evidence="8 9">KCTC 13187</strain>
    </source>
</reference>
<dbReference type="InterPro" id="IPR023296">
    <property type="entry name" value="Glyco_hydro_beta-prop_sf"/>
</dbReference>
<protein>
    <submittedName>
        <fullName evidence="8">Alpha-N-arabinofuranosidase</fullName>
    </submittedName>
</protein>
<sequence length="400" mass="44830">MYRKDQHPYEIGTGNLYAPDVAKGPDGRYYLYYSVADSSIISVAVCDTPAGQYKYYGDVRDKNGHITGSVKSDYFEFDPAVLVDTDGLIYLYSGSGQKSNEKVGNPVVGSFVRKLDTDMRTVITESKIIMHADEDRTKPNFFEGSSVRKINDLYYFFYFATDISRLNYCTSKYPDRDFVYRGRVHSSADLGLNGRTTKNAANEIGNNHGSIECVNGEYYVFNHRNTNRNLYSRQTVAEPIIIQPNGSINQVESTSCGLNGGTLIGKGEYSAYIACNLMNEKIDGVRNPLTGPYITQEEVIDMELPIQYVSDIKHGCLAGFKYFQIKDVNKIAIKIRGNAKGKMKVLIEDEGDSITEITVNCNSNEWIICQNTLSISDDIYPIYFLFEGEGSLDILSFTIS</sequence>
<keyword evidence="2" id="KW-0624">Polysaccharide degradation</keyword>
<dbReference type="InterPro" id="IPR052176">
    <property type="entry name" value="Glycosyl_Hydrlase_43_Enz"/>
</dbReference>
<dbReference type="Gene3D" id="2.115.10.20">
    <property type="entry name" value="Glycosyl hydrolase domain, family 43"/>
    <property type="match status" value="1"/>
</dbReference>
<comment type="similarity">
    <text evidence="1 7">Belongs to the glycosyl hydrolase 43 family.</text>
</comment>
<dbReference type="AlphaFoldDB" id="A0A3A9K3Q8"/>
<accession>A0A3A9K3Q8</accession>
<dbReference type="SUPFAM" id="SSF75005">
    <property type="entry name" value="Arabinanase/levansucrase/invertase"/>
    <property type="match status" value="1"/>
</dbReference>
<proteinExistence type="inferred from homology"/>
<keyword evidence="4" id="KW-0119">Carbohydrate metabolism</keyword>
<dbReference type="Pfam" id="PF04616">
    <property type="entry name" value="Glyco_hydro_43"/>
    <property type="match status" value="1"/>
</dbReference>
<keyword evidence="3 7" id="KW-0378">Hydrolase</keyword>
<keyword evidence="2" id="KW-0858">Xylan degradation</keyword>
<evidence type="ECO:0000256" key="3">
    <source>
        <dbReference type="ARBA" id="ARBA00022801"/>
    </source>
</evidence>
<keyword evidence="9" id="KW-1185">Reference proteome</keyword>
<evidence type="ECO:0000256" key="4">
    <source>
        <dbReference type="ARBA" id="ARBA00023277"/>
    </source>
</evidence>
<evidence type="ECO:0000313" key="8">
    <source>
        <dbReference type="EMBL" id="RKL65510.1"/>
    </source>
</evidence>
<feature type="site" description="Important for catalytic activity, responsible for pKa modulation of the active site Glu and correct orientation of both the proton donor and substrate" evidence="6">
    <location>
        <position position="78"/>
    </location>
</feature>
<dbReference type="RefSeq" id="WP_110937143.1">
    <property type="nucleotide sequence ID" value="NZ_KZ614146.1"/>
</dbReference>
<keyword evidence="5 7" id="KW-0326">Glycosidase</keyword>
<evidence type="ECO:0000256" key="5">
    <source>
        <dbReference type="ARBA" id="ARBA00023295"/>
    </source>
</evidence>
<dbReference type="EMBL" id="PDOE01000015">
    <property type="protein sequence ID" value="RKL65510.1"/>
    <property type="molecule type" value="Genomic_DNA"/>
</dbReference>
<comment type="caution">
    <text evidence="8">The sequence shown here is derived from an EMBL/GenBank/DDBJ whole genome shotgun (WGS) entry which is preliminary data.</text>
</comment>
<name>A0A3A9K3Q8_9BACI</name>